<dbReference type="OrthoDB" id="246258at2759"/>
<dbReference type="EMBL" id="AUPL01004425">
    <property type="protein sequence ID" value="ESL07882.1"/>
    <property type="molecule type" value="Genomic_DNA"/>
</dbReference>
<comment type="caution">
    <text evidence="3">The sequence shown here is derived from an EMBL/GenBank/DDBJ whole genome shotgun (WGS) entry which is preliminary data.</text>
</comment>
<feature type="transmembrane region" description="Helical" evidence="1">
    <location>
        <begin position="222"/>
        <end position="243"/>
    </location>
</feature>
<name>A0A061J3J6_TRYRA</name>
<dbReference type="AlphaFoldDB" id="A0A061J3J6"/>
<reference evidence="3 4" key="1">
    <citation type="submission" date="2013-07" db="EMBL/GenBank/DDBJ databases">
        <authorList>
            <person name="Stoco P.H."/>
            <person name="Wagner G."/>
            <person name="Gerber A."/>
            <person name="Zaha A."/>
            <person name="Thompson C."/>
            <person name="Bartholomeu D.C."/>
            <person name="Luckemeyer D.D."/>
            <person name="Bahia D."/>
            <person name="Loreto E."/>
            <person name="Prestes E.B."/>
            <person name="Lima F.M."/>
            <person name="Rodrigues-Luiz G."/>
            <person name="Vallejo G.A."/>
            <person name="Filho J.F."/>
            <person name="Monteiro K.M."/>
            <person name="Tyler K.M."/>
            <person name="de Almeida L.G."/>
            <person name="Ortiz M.F."/>
            <person name="Siervo M.A."/>
            <person name="de Moraes M.H."/>
            <person name="Cunha O.L."/>
            <person name="Mendonca-Neto R."/>
            <person name="Silva R."/>
            <person name="Teixeira S.M."/>
            <person name="Murta S.M."/>
            <person name="Sincero T.C."/>
            <person name="Mendes T.A."/>
            <person name="Urmenyi T.P."/>
            <person name="Silva V.G."/>
            <person name="da Rocha W.D."/>
            <person name="Andersson B."/>
            <person name="Romanha A.J."/>
            <person name="Steindel M."/>
            <person name="de Vasconcelos A.T."/>
            <person name="Grisard E.C."/>
        </authorList>
    </citation>
    <scope>NUCLEOTIDE SEQUENCE [LARGE SCALE GENOMIC DNA]</scope>
    <source>
        <strain evidence="3 4">SC58</strain>
    </source>
</reference>
<evidence type="ECO:0000313" key="3">
    <source>
        <dbReference type="EMBL" id="ESL07882.1"/>
    </source>
</evidence>
<gene>
    <name evidence="3" type="ORF">TRSC58_04425</name>
</gene>
<evidence type="ECO:0000256" key="1">
    <source>
        <dbReference type="SAM" id="Phobius"/>
    </source>
</evidence>
<dbReference type="Proteomes" id="UP000031737">
    <property type="component" value="Unassembled WGS sequence"/>
</dbReference>
<organism evidence="3 4">
    <name type="scientific">Trypanosoma rangeli SC58</name>
    <dbReference type="NCBI Taxonomy" id="429131"/>
    <lineage>
        <taxon>Eukaryota</taxon>
        <taxon>Discoba</taxon>
        <taxon>Euglenozoa</taxon>
        <taxon>Kinetoplastea</taxon>
        <taxon>Metakinetoplastina</taxon>
        <taxon>Trypanosomatida</taxon>
        <taxon>Trypanosomatidae</taxon>
        <taxon>Trypanosoma</taxon>
        <taxon>Herpetosoma</taxon>
    </lineage>
</organism>
<feature type="signal peptide" evidence="2">
    <location>
        <begin position="1"/>
        <end position="20"/>
    </location>
</feature>
<keyword evidence="2" id="KW-0732">Signal</keyword>
<feature type="chain" id="PRO_5001605122" evidence="2">
    <location>
        <begin position="21"/>
        <end position="429"/>
    </location>
</feature>
<proteinExistence type="predicted"/>
<dbReference type="VEuPathDB" id="TriTrypDB:TRSC58_04425"/>
<evidence type="ECO:0000313" key="4">
    <source>
        <dbReference type="Proteomes" id="UP000031737"/>
    </source>
</evidence>
<accession>A0A061J3J6</accession>
<keyword evidence="1" id="KW-0472">Membrane</keyword>
<protein>
    <submittedName>
        <fullName evidence="3">Uncharacterized protein</fullName>
    </submittedName>
</protein>
<keyword evidence="4" id="KW-1185">Reference proteome</keyword>
<keyword evidence="1" id="KW-1133">Transmembrane helix</keyword>
<keyword evidence="1" id="KW-0812">Transmembrane</keyword>
<sequence>MRLCEFTLLMCALLVTTTTTGDLGRAALAPISRTQESRRIHRLQVAIYLNTTACSAAAEASETFTVAFESDLLEGIFHEILLASGVSYSSQTPSGSVSCNIHCRSSQDAVATEASRGRGAVCSFPSTLLCKWEVDEATSILANLHAACQRRVWGLYTTANNTTEVKHTDSNSKYIFRRSSQVYYNLTGDRRHLVAVGGDCYRSELFEASASGNCGQVVCLEVAMILLAVVVVLVLVVAVVYLCHRQLFGRCFVASPNGGEPTLSSQLVAHLADDNESNGNTTHEPWKRSVEPSMSFPPPFYVSLGNFNSPLSRSSEKMIAYFLKNEKPTTNISPKITQTFTSSGQRQDLAPASIHLRCHHSTPRQYDPPHADGDEMALHGDDGLGGWGAWHSERSPPVAREVDISKEEREQLLRQRSWLREHVIGLDTL</sequence>
<evidence type="ECO:0000256" key="2">
    <source>
        <dbReference type="SAM" id="SignalP"/>
    </source>
</evidence>